<dbReference type="InterPro" id="IPR052342">
    <property type="entry name" value="MCH/BMMD"/>
</dbReference>
<dbReference type="PANTHER" id="PTHR43664">
    <property type="entry name" value="MONOAMINE OXIDASE-RELATED"/>
    <property type="match status" value="1"/>
</dbReference>
<comment type="caution">
    <text evidence="2">The sequence shown here is derived from an EMBL/GenBank/DDBJ whole genome shotgun (WGS) entry which is preliminary data.</text>
</comment>
<dbReference type="Proteomes" id="UP000772181">
    <property type="component" value="Unassembled WGS sequence"/>
</dbReference>
<name>A0A933GLT1_UNCTE</name>
<accession>A0A933GLT1</accession>
<organism evidence="2 3">
    <name type="scientific">Tectimicrobiota bacterium</name>
    <dbReference type="NCBI Taxonomy" id="2528274"/>
    <lineage>
        <taxon>Bacteria</taxon>
        <taxon>Pseudomonadati</taxon>
        <taxon>Nitrospinota/Tectimicrobiota group</taxon>
        <taxon>Candidatus Tectimicrobiota</taxon>
    </lineage>
</organism>
<dbReference type="Pfam" id="PF01575">
    <property type="entry name" value="MaoC_dehydratas"/>
    <property type="match status" value="1"/>
</dbReference>
<evidence type="ECO:0000313" key="2">
    <source>
        <dbReference type="EMBL" id="MBI4595104.1"/>
    </source>
</evidence>
<dbReference type="AlphaFoldDB" id="A0A933GLT1"/>
<dbReference type="InterPro" id="IPR029069">
    <property type="entry name" value="HotDog_dom_sf"/>
</dbReference>
<feature type="domain" description="MaoC-like" evidence="1">
    <location>
        <begin position="12"/>
        <end position="116"/>
    </location>
</feature>
<dbReference type="Gene3D" id="3.10.129.10">
    <property type="entry name" value="Hotdog Thioesterase"/>
    <property type="match status" value="1"/>
</dbReference>
<dbReference type="InterPro" id="IPR002539">
    <property type="entry name" value="MaoC-like_dom"/>
</dbReference>
<evidence type="ECO:0000313" key="3">
    <source>
        <dbReference type="Proteomes" id="UP000772181"/>
    </source>
</evidence>
<evidence type="ECO:0000259" key="1">
    <source>
        <dbReference type="Pfam" id="PF01575"/>
    </source>
</evidence>
<protein>
    <submittedName>
        <fullName evidence="2">MaoC family dehydratase N-terminal domain-containing protein</fullName>
    </submittedName>
</protein>
<dbReference type="PANTHER" id="PTHR43664:SF1">
    <property type="entry name" value="BETA-METHYLMALYL-COA DEHYDRATASE"/>
    <property type="match status" value="1"/>
</dbReference>
<dbReference type="SUPFAM" id="SSF54637">
    <property type="entry name" value="Thioesterase/thiol ester dehydrase-isomerase"/>
    <property type="match status" value="1"/>
</dbReference>
<reference evidence="2" key="1">
    <citation type="submission" date="2020-07" db="EMBL/GenBank/DDBJ databases">
        <title>Huge and variable diversity of episymbiotic CPR bacteria and DPANN archaea in groundwater ecosystems.</title>
        <authorList>
            <person name="He C.Y."/>
            <person name="Keren R."/>
            <person name="Whittaker M."/>
            <person name="Farag I.F."/>
            <person name="Doudna J."/>
            <person name="Cate J.H.D."/>
            <person name="Banfield J.F."/>
        </authorList>
    </citation>
    <scope>NUCLEOTIDE SEQUENCE</scope>
    <source>
        <strain evidence="2">NC_groundwater_1482_Ag_S-0.65um_47_24</strain>
    </source>
</reference>
<sequence>MVGKYYEDFEVGDRFVTVRRTISETDIVNFVNLTGLLEPIFTDKEHWEKESIFKKRFAPAPLTLSCSLGLVAQLGLTHGTAMALLGMDEVRAVKPVFCDDTIYVENELTEKKPTKRPDRGILIWKREVKNQNNELALSYFHTMMVLRK</sequence>
<proteinExistence type="predicted"/>
<dbReference type="EMBL" id="JACQWF010000087">
    <property type="protein sequence ID" value="MBI4595104.1"/>
    <property type="molecule type" value="Genomic_DNA"/>
</dbReference>
<gene>
    <name evidence="2" type="ORF">HY730_01855</name>
</gene>